<keyword evidence="2" id="KW-0031">Aminopeptidase</keyword>
<keyword evidence="10" id="KW-1185">Reference proteome</keyword>
<dbReference type="GO" id="GO:0004177">
    <property type="term" value="F:aminopeptidase activity"/>
    <property type="evidence" value="ECO:0007669"/>
    <property type="project" value="UniProtKB-UniRule"/>
</dbReference>
<dbReference type="SUPFAM" id="SSF53187">
    <property type="entry name" value="Zn-dependent exopeptidases"/>
    <property type="match status" value="1"/>
</dbReference>
<comment type="similarity">
    <text evidence="1 6">Belongs to the peptidase M42 family.</text>
</comment>
<feature type="binding site" evidence="8">
    <location>
        <position position="233"/>
    </location>
    <ligand>
        <name>Zn(2+)</name>
        <dbReference type="ChEBI" id="CHEBI:29105"/>
        <label>1</label>
    </ligand>
</feature>
<reference evidence="9 10" key="1">
    <citation type="journal article" date="2019" name="Int. J. Syst. Evol. Microbiol.">
        <title>The Global Catalogue of Microorganisms (GCM) 10K type strain sequencing project: providing services to taxonomists for standard genome sequencing and annotation.</title>
        <authorList>
            <consortium name="The Broad Institute Genomics Platform"/>
            <consortium name="The Broad Institute Genome Sequencing Center for Infectious Disease"/>
            <person name="Wu L."/>
            <person name="Ma J."/>
        </authorList>
    </citation>
    <scope>NUCLEOTIDE SEQUENCE [LARGE SCALE GENOMIC DNA]</scope>
    <source>
        <strain evidence="9 10">GX26</strain>
    </source>
</reference>
<dbReference type="Proteomes" id="UP001596395">
    <property type="component" value="Unassembled WGS sequence"/>
</dbReference>
<name>A0ABD5V895_9EURY</name>
<dbReference type="AlphaFoldDB" id="A0ABD5V895"/>
<dbReference type="GO" id="GO:0006508">
    <property type="term" value="P:proteolysis"/>
    <property type="evidence" value="ECO:0007669"/>
    <property type="project" value="UniProtKB-KW"/>
</dbReference>
<evidence type="ECO:0000256" key="3">
    <source>
        <dbReference type="ARBA" id="ARBA00022670"/>
    </source>
</evidence>
<dbReference type="PANTHER" id="PTHR32481">
    <property type="entry name" value="AMINOPEPTIDASE"/>
    <property type="match status" value="1"/>
</dbReference>
<protein>
    <submittedName>
        <fullName evidence="9">M42 family metallopeptidase</fullName>
    </submittedName>
</protein>
<evidence type="ECO:0000256" key="2">
    <source>
        <dbReference type="ARBA" id="ARBA00022438"/>
    </source>
</evidence>
<feature type="binding site" evidence="8">
    <location>
        <position position="211"/>
    </location>
    <ligand>
        <name>Zn(2+)</name>
        <dbReference type="ChEBI" id="CHEBI:29105"/>
        <label>2</label>
    </ligand>
</feature>
<dbReference type="PIRSF" id="PIRSF001123">
    <property type="entry name" value="PepA_GA"/>
    <property type="match status" value="1"/>
</dbReference>
<dbReference type="SUPFAM" id="SSF101821">
    <property type="entry name" value="Aminopeptidase/glucanase lid domain"/>
    <property type="match status" value="1"/>
</dbReference>
<evidence type="ECO:0000256" key="4">
    <source>
        <dbReference type="ARBA" id="ARBA00022723"/>
    </source>
</evidence>
<evidence type="ECO:0000256" key="5">
    <source>
        <dbReference type="ARBA" id="ARBA00022801"/>
    </source>
</evidence>
<dbReference type="InterPro" id="IPR008007">
    <property type="entry name" value="Peptidase_M42"/>
</dbReference>
<proteinExistence type="inferred from homology"/>
<dbReference type="Pfam" id="PF05343">
    <property type="entry name" value="Peptidase_M42"/>
    <property type="match status" value="1"/>
</dbReference>
<evidence type="ECO:0000313" key="9">
    <source>
        <dbReference type="EMBL" id="MFC6951637.1"/>
    </source>
</evidence>
<dbReference type="InterPro" id="IPR051464">
    <property type="entry name" value="Peptidase_M42_aminopept"/>
</dbReference>
<feature type="binding site" evidence="8">
    <location>
        <position position="321"/>
    </location>
    <ligand>
        <name>Zn(2+)</name>
        <dbReference type="ChEBI" id="CHEBI:29105"/>
        <label>2</label>
    </ligand>
</feature>
<keyword evidence="5" id="KW-0378">Hydrolase</keyword>
<feature type="binding site" evidence="8">
    <location>
        <position position="71"/>
    </location>
    <ligand>
        <name>Zn(2+)</name>
        <dbReference type="ChEBI" id="CHEBI:29105"/>
        <label>1</label>
    </ligand>
</feature>
<dbReference type="PANTHER" id="PTHR32481:SF0">
    <property type="entry name" value="AMINOPEPTIDASE YPDE-RELATED"/>
    <property type="match status" value="1"/>
</dbReference>
<sequence length="354" mass="37546">MTAFDFDESLLVELTEAHGVPGYEDAVRDVVRREFAAASAVDEVRSDAMGNLVGTIEGSENPDYEVVVAAHMDEIGFMVRNVDDDGFLQVDALGGWDPEVLRAQRVVVHTDDEELLGVIGSIPPHSGGSDDDDERGVHDVDVDLGLPADEVRERVAVGDRVSTTQTTEVVGDCINGKALDNRVSVFALCALADRLDDPPVTVHLAATVQEEVGLRGAEAIGVDLAPDLALNLDTTVANDVPETDDDKYVTKLGAGAGIKFKDSSVIPNRKVVDRLRSVAADRDVAVQHEVLPAGGTDTAGFQRSSGPTPVGAISFPTRYLHTPVESVHGDDVAAAIDLADAFLDTETGAHDYTL</sequence>
<keyword evidence="4 8" id="KW-0479">Metal-binding</keyword>
<comment type="caution">
    <text evidence="9">The sequence shown here is derived from an EMBL/GenBank/DDBJ whole genome shotgun (WGS) entry which is preliminary data.</text>
</comment>
<dbReference type="Gene3D" id="3.40.630.10">
    <property type="entry name" value="Zn peptidases"/>
    <property type="match status" value="1"/>
</dbReference>
<dbReference type="InterPro" id="IPR023367">
    <property type="entry name" value="Peptidase_M42_dom2"/>
</dbReference>
<accession>A0ABD5V895</accession>
<feature type="active site" description="Proton acceptor" evidence="7">
    <location>
        <position position="210"/>
    </location>
</feature>
<feature type="binding site" evidence="8">
    <location>
        <position position="180"/>
    </location>
    <ligand>
        <name>Zn(2+)</name>
        <dbReference type="ChEBI" id="CHEBI:29105"/>
        <label>1</label>
    </ligand>
</feature>
<gene>
    <name evidence="9" type="ORF">ACFQGB_02060</name>
</gene>
<dbReference type="EMBL" id="JBHSXN010000001">
    <property type="protein sequence ID" value="MFC6951637.1"/>
    <property type="molecule type" value="Genomic_DNA"/>
</dbReference>
<feature type="binding site" evidence="8">
    <location>
        <position position="180"/>
    </location>
    <ligand>
        <name>Zn(2+)</name>
        <dbReference type="ChEBI" id="CHEBI:29105"/>
        <label>2</label>
    </ligand>
</feature>
<comment type="cofactor">
    <cofactor evidence="8">
        <name>a divalent metal cation</name>
        <dbReference type="ChEBI" id="CHEBI:60240"/>
    </cofactor>
    <text evidence="8">Binds 2 divalent metal cations per subunit.</text>
</comment>
<evidence type="ECO:0000256" key="7">
    <source>
        <dbReference type="PIRSR" id="PIRSR001123-1"/>
    </source>
</evidence>
<evidence type="ECO:0000256" key="1">
    <source>
        <dbReference type="ARBA" id="ARBA00006272"/>
    </source>
</evidence>
<dbReference type="GO" id="GO:0046872">
    <property type="term" value="F:metal ion binding"/>
    <property type="evidence" value="ECO:0007669"/>
    <property type="project" value="UniProtKB-UniRule"/>
</dbReference>
<dbReference type="Gene3D" id="2.40.30.40">
    <property type="entry name" value="Peptidase M42, domain 2"/>
    <property type="match status" value="1"/>
</dbReference>
<dbReference type="RefSeq" id="WP_336348658.1">
    <property type="nucleotide sequence ID" value="NZ_JAZAQL010000001.1"/>
</dbReference>
<evidence type="ECO:0000313" key="10">
    <source>
        <dbReference type="Proteomes" id="UP001596395"/>
    </source>
</evidence>
<evidence type="ECO:0000256" key="6">
    <source>
        <dbReference type="PIRNR" id="PIRNR001123"/>
    </source>
</evidence>
<evidence type="ECO:0000256" key="8">
    <source>
        <dbReference type="PIRSR" id="PIRSR001123-2"/>
    </source>
</evidence>
<keyword evidence="3" id="KW-0645">Protease</keyword>
<organism evidence="9 10">
    <name type="scientific">Halorubellus litoreus</name>
    <dbReference type="NCBI Taxonomy" id="755308"/>
    <lineage>
        <taxon>Archaea</taxon>
        <taxon>Methanobacteriati</taxon>
        <taxon>Methanobacteriota</taxon>
        <taxon>Stenosarchaea group</taxon>
        <taxon>Halobacteria</taxon>
        <taxon>Halobacteriales</taxon>
        <taxon>Halorubellaceae</taxon>
        <taxon>Halorubellus</taxon>
    </lineage>
</organism>